<name>A0A345ZZH2_9HYPH</name>
<dbReference type="GO" id="GO:0003824">
    <property type="term" value="F:catalytic activity"/>
    <property type="evidence" value="ECO:0007669"/>
    <property type="project" value="InterPro"/>
</dbReference>
<dbReference type="InterPro" id="IPR036663">
    <property type="entry name" value="Fumarylacetoacetase_C_sf"/>
</dbReference>
<organism evidence="1 2">
    <name type="scientific">Pseudolabrys taiwanensis</name>
    <dbReference type="NCBI Taxonomy" id="331696"/>
    <lineage>
        <taxon>Bacteria</taxon>
        <taxon>Pseudomonadati</taxon>
        <taxon>Pseudomonadota</taxon>
        <taxon>Alphaproteobacteria</taxon>
        <taxon>Hyphomicrobiales</taxon>
        <taxon>Xanthobacteraceae</taxon>
        <taxon>Pseudolabrys</taxon>
    </lineage>
</organism>
<proteinExistence type="predicted"/>
<reference evidence="1 2" key="1">
    <citation type="submission" date="2018-07" db="EMBL/GenBank/DDBJ databases">
        <authorList>
            <person name="Quirk P.G."/>
            <person name="Krulwich T.A."/>
        </authorList>
    </citation>
    <scope>NUCLEOTIDE SEQUENCE [LARGE SCALE GENOMIC DNA]</scope>
    <source>
        <strain evidence="1 2">CC-BB4</strain>
    </source>
</reference>
<dbReference type="AlphaFoldDB" id="A0A345ZZH2"/>
<dbReference type="EMBL" id="CP031417">
    <property type="protein sequence ID" value="AXK82319.1"/>
    <property type="molecule type" value="Genomic_DNA"/>
</dbReference>
<dbReference type="SUPFAM" id="SSF56529">
    <property type="entry name" value="FAH"/>
    <property type="match status" value="1"/>
</dbReference>
<evidence type="ECO:0000313" key="1">
    <source>
        <dbReference type="EMBL" id="AXK82319.1"/>
    </source>
</evidence>
<dbReference type="OrthoDB" id="9780293at2"/>
<dbReference type="RefSeq" id="WP_115692698.1">
    <property type="nucleotide sequence ID" value="NZ_CP031417.1"/>
</dbReference>
<gene>
    <name evidence="1" type="ORF">DW352_18415</name>
</gene>
<accession>A0A345ZZH2</accession>
<dbReference type="Gene3D" id="3.90.850.10">
    <property type="entry name" value="Fumarylacetoacetase-like, C-terminal domain"/>
    <property type="match status" value="1"/>
</dbReference>
<keyword evidence="2" id="KW-1185">Reference proteome</keyword>
<dbReference type="KEGG" id="ptaw:DW352_18415"/>
<sequence length="138" mass="14939">MKIARFDGGRIGVVIDGTVRDVTAAAGIDPEEWPPVGPVRLIADFDKLKPALLKAAAGAKPVPLDQVRFETPVPWPNKLIAYPVNYRDHATEMTSVGFANVQGFFLKANSSLSGAADPIRAAARRQLAFDIVYVKRNP</sequence>
<evidence type="ECO:0008006" key="3">
    <source>
        <dbReference type="Google" id="ProtNLM"/>
    </source>
</evidence>
<evidence type="ECO:0000313" key="2">
    <source>
        <dbReference type="Proteomes" id="UP000254889"/>
    </source>
</evidence>
<dbReference type="Proteomes" id="UP000254889">
    <property type="component" value="Chromosome"/>
</dbReference>
<protein>
    <recommendedName>
        <fullName evidence="3">Fumarylacetoacetate hydrolase</fullName>
    </recommendedName>
</protein>